<dbReference type="InterPro" id="IPR051972">
    <property type="entry name" value="Glutamate-rich_WD_repeat"/>
</dbReference>
<dbReference type="PROSITE" id="PS50294">
    <property type="entry name" value="WD_REPEATS_REGION"/>
    <property type="match status" value="3"/>
</dbReference>
<gene>
    <name evidence="6" type="primary">RRB1</name>
    <name evidence="6" type="ORF">HDU87_004633</name>
</gene>
<sequence length="512" mass="56194">MTRKRDAPEDASKVAMEIDDSPRKGTRTAAQGNETARPAHAHAAADDNDDEGMGEFEDQYEDEMEEEGEGDVIVGGSDDDDDENAMDLDEEEEESGAAAAPAFEVYLPGAPLAEGEELVADNSTYEMLHSMGVEWPCLSFDILRDNLGSKRTAFPMTSYVVAGSQAELAKDNRIYIMKMSQMHRTKHDDGDGEEDDEDEDLDEDPILESRTVPHAGSVNRIRVMPHPESHIVATWADTGKVHIWDLTDHVRSLDTPGLVPSRNPSPIYTVPTHRNEGYALDWSTLQTGHLVTGDVQGKIYLTTRTPTAFTTDSKPFAGHTDSVEDLQWCPTRADVFASASCDQTIKIWDTRLKQSQLSVKAHDSDVNVISWHKTVDHLLASGSDSGEFSIWDLRMWGPAAASKTTPTPAATFKWHQAAITSIEWAPHESSALAVSGADDQLTLWDIGLERDEENADAGGGVITRDGVDVPPQLMFIHQGQKDVKELHYHPQADGVLISTALSGFNIFKTINS</sequence>
<feature type="compositionally biased region" description="Acidic residues" evidence="4">
    <location>
        <begin position="46"/>
        <end position="70"/>
    </location>
</feature>
<evidence type="ECO:0000256" key="4">
    <source>
        <dbReference type="SAM" id="MobiDB-lite"/>
    </source>
</evidence>
<feature type="domain" description="Histone-binding protein RBBP4-like N-terminal" evidence="5">
    <location>
        <begin position="116"/>
        <end position="183"/>
    </location>
</feature>
<dbReference type="Proteomes" id="UP001212152">
    <property type="component" value="Unassembled WGS sequence"/>
</dbReference>
<dbReference type="Pfam" id="PF00400">
    <property type="entry name" value="WD40"/>
    <property type="match status" value="3"/>
</dbReference>
<evidence type="ECO:0000313" key="7">
    <source>
        <dbReference type="Proteomes" id="UP001212152"/>
    </source>
</evidence>
<reference evidence="6" key="1">
    <citation type="submission" date="2020-05" db="EMBL/GenBank/DDBJ databases">
        <title>Phylogenomic resolution of chytrid fungi.</title>
        <authorList>
            <person name="Stajich J.E."/>
            <person name="Amses K."/>
            <person name="Simmons R."/>
            <person name="Seto K."/>
            <person name="Myers J."/>
            <person name="Bonds A."/>
            <person name="Quandt C.A."/>
            <person name="Barry K."/>
            <person name="Liu P."/>
            <person name="Grigoriev I."/>
            <person name="Longcore J.E."/>
            <person name="James T.Y."/>
        </authorList>
    </citation>
    <scope>NUCLEOTIDE SEQUENCE</scope>
    <source>
        <strain evidence="6">JEL0379</strain>
    </source>
</reference>
<dbReference type="PANTHER" id="PTHR45903:SF1">
    <property type="entry name" value="GLUTAMATE-RICH WD REPEAT-CONTAINING PROTEIN 1"/>
    <property type="match status" value="1"/>
</dbReference>
<keyword evidence="2" id="KW-0677">Repeat</keyword>
<evidence type="ECO:0000256" key="1">
    <source>
        <dbReference type="ARBA" id="ARBA00022574"/>
    </source>
</evidence>
<feature type="repeat" description="WD" evidence="3">
    <location>
        <begin position="316"/>
        <end position="358"/>
    </location>
</feature>
<feature type="compositionally biased region" description="Acidic residues" evidence="4">
    <location>
        <begin position="190"/>
        <end position="206"/>
    </location>
</feature>
<dbReference type="InterPro" id="IPR015943">
    <property type="entry name" value="WD40/YVTN_repeat-like_dom_sf"/>
</dbReference>
<dbReference type="SUPFAM" id="SSF50978">
    <property type="entry name" value="WD40 repeat-like"/>
    <property type="match status" value="1"/>
</dbReference>
<dbReference type="InterPro" id="IPR001680">
    <property type="entry name" value="WD40_rpt"/>
</dbReference>
<evidence type="ECO:0000256" key="2">
    <source>
        <dbReference type="ARBA" id="ARBA00022737"/>
    </source>
</evidence>
<dbReference type="InterPro" id="IPR036322">
    <property type="entry name" value="WD40_repeat_dom_sf"/>
</dbReference>
<name>A0AAD5XRS4_9FUNG</name>
<dbReference type="Gene3D" id="2.130.10.10">
    <property type="entry name" value="YVTN repeat-like/Quinoprotein amine dehydrogenase"/>
    <property type="match status" value="1"/>
</dbReference>
<dbReference type="PROSITE" id="PS50082">
    <property type="entry name" value="WD_REPEATS_2"/>
    <property type="match status" value="3"/>
</dbReference>
<protein>
    <submittedName>
        <fullName evidence="6">Ribosome biosynthesis protein rrb1</fullName>
    </submittedName>
</protein>
<dbReference type="EMBL" id="JADGJQ010000035">
    <property type="protein sequence ID" value="KAJ3177141.1"/>
    <property type="molecule type" value="Genomic_DNA"/>
</dbReference>
<evidence type="ECO:0000313" key="6">
    <source>
        <dbReference type="EMBL" id="KAJ3177141.1"/>
    </source>
</evidence>
<feature type="region of interest" description="Disordered" evidence="4">
    <location>
        <begin position="1"/>
        <end position="98"/>
    </location>
</feature>
<comment type="caution">
    <text evidence="6">The sequence shown here is derived from an EMBL/GenBank/DDBJ whole genome shotgun (WGS) entry which is preliminary data.</text>
</comment>
<dbReference type="GO" id="GO:0042254">
    <property type="term" value="P:ribosome biogenesis"/>
    <property type="evidence" value="ECO:0007669"/>
    <property type="project" value="TreeGrafter"/>
</dbReference>
<proteinExistence type="predicted"/>
<dbReference type="Pfam" id="PF12265">
    <property type="entry name" value="CAF1C_H4-bd"/>
    <property type="match status" value="1"/>
</dbReference>
<feature type="compositionally biased region" description="Acidic residues" evidence="4">
    <location>
        <begin position="77"/>
        <end position="95"/>
    </location>
</feature>
<evidence type="ECO:0000256" key="3">
    <source>
        <dbReference type="PROSITE-ProRule" id="PRU00221"/>
    </source>
</evidence>
<keyword evidence="1 3" id="KW-0853">WD repeat</keyword>
<dbReference type="SMART" id="SM00320">
    <property type="entry name" value="WD40"/>
    <property type="match status" value="5"/>
</dbReference>
<dbReference type="InterPro" id="IPR022052">
    <property type="entry name" value="Histone-bd_RBBP4-like_N"/>
</dbReference>
<dbReference type="GO" id="GO:0005730">
    <property type="term" value="C:nucleolus"/>
    <property type="evidence" value="ECO:0007669"/>
    <property type="project" value="TreeGrafter"/>
</dbReference>
<organism evidence="6 7">
    <name type="scientific">Geranomyces variabilis</name>
    <dbReference type="NCBI Taxonomy" id="109894"/>
    <lineage>
        <taxon>Eukaryota</taxon>
        <taxon>Fungi</taxon>
        <taxon>Fungi incertae sedis</taxon>
        <taxon>Chytridiomycota</taxon>
        <taxon>Chytridiomycota incertae sedis</taxon>
        <taxon>Chytridiomycetes</taxon>
        <taxon>Spizellomycetales</taxon>
        <taxon>Powellomycetaceae</taxon>
        <taxon>Geranomyces</taxon>
    </lineage>
</organism>
<evidence type="ECO:0000259" key="5">
    <source>
        <dbReference type="Pfam" id="PF12265"/>
    </source>
</evidence>
<keyword evidence="7" id="KW-1185">Reference proteome</keyword>
<dbReference type="AlphaFoldDB" id="A0AAD5XRS4"/>
<feature type="repeat" description="WD" evidence="3">
    <location>
        <begin position="412"/>
        <end position="446"/>
    </location>
</feature>
<dbReference type="PANTHER" id="PTHR45903">
    <property type="entry name" value="GLUTAMATE-RICH WD REPEAT-CONTAINING PROTEIN 1"/>
    <property type="match status" value="1"/>
</dbReference>
<feature type="region of interest" description="Disordered" evidence="4">
    <location>
        <begin position="183"/>
        <end position="206"/>
    </location>
</feature>
<feature type="repeat" description="WD" evidence="3">
    <location>
        <begin position="359"/>
        <end position="394"/>
    </location>
</feature>
<feature type="compositionally biased region" description="Basic and acidic residues" evidence="4">
    <location>
        <begin position="1"/>
        <end position="12"/>
    </location>
</feature>
<accession>A0AAD5XRS4</accession>